<dbReference type="Proteomes" id="UP000245539">
    <property type="component" value="Unassembled WGS sequence"/>
</dbReference>
<evidence type="ECO:0000256" key="1">
    <source>
        <dbReference type="ARBA" id="ARBA00006738"/>
    </source>
</evidence>
<dbReference type="PANTHER" id="PTHR34039">
    <property type="entry name" value="UPF0102 PROTEIN YRAN"/>
    <property type="match status" value="1"/>
</dbReference>
<keyword evidence="5" id="KW-1185">Reference proteome</keyword>
<feature type="region of interest" description="Disordered" evidence="3">
    <location>
        <begin position="1"/>
        <end position="22"/>
    </location>
</feature>
<dbReference type="Pfam" id="PF02021">
    <property type="entry name" value="UPF0102"/>
    <property type="match status" value="1"/>
</dbReference>
<dbReference type="EMBL" id="QGKM01000041">
    <property type="protein sequence ID" value="PWQ95785.1"/>
    <property type="molecule type" value="Genomic_DNA"/>
</dbReference>
<organism evidence="4 5">
    <name type="scientific">Leucothrix pacifica</name>
    <dbReference type="NCBI Taxonomy" id="1247513"/>
    <lineage>
        <taxon>Bacteria</taxon>
        <taxon>Pseudomonadati</taxon>
        <taxon>Pseudomonadota</taxon>
        <taxon>Gammaproteobacteria</taxon>
        <taxon>Thiotrichales</taxon>
        <taxon>Thiotrichaceae</taxon>
        <taxon>Leucothrix</taxon>
    </lineage>
</organism>
<comment type="similarity">
    <text evidence="1 2">Belongs to the UPF0102 family.</text>
</comment>
<protein>
    <recommendedName>
        <fullName evidence="2">UPF0102 protein DKW60_13860</fullName>
    </recommendedName>
</protein>
<dbReference type="NCBIfam" id="TIGR00252">
    <property type="entry name" value="YraN family protein"/>
    <property type="match status" value="1"/>
</dbReference>
<evidence type="ECO:0000256" key="3">
    <source>
        <dbReference type="SAM" id="MobiDB-lite"/>
    </source>
</evidence>
<evidence type="ECO:0000313" key="4">
    <source>
        <dbReference type="EMBL" id="PWQ95785.1"/>
    </source>
</evidence>
<dbReference type="OrthoDB" id="9794876at2"/>
<dbReference type="CDD" id="cd20736">
    <property type="entry name" value="PoNe_Nuclease"/>
    <property type="match status" value="1"/>
</dbReference>
<dbReference type="InterPro" id="IPR011335">
    <property type="entry name" value="Restrct_endonuc-II-like"/>
</dbReference>
<dbReference type="InterPro" id="IPR003509">
    <property type="entry name" value="UPF0102_YraN-like"/>
</dbReference>
<reference evidence="4 5" key="1">
    <citation type="submission" date="2018-05" db="EMBL/GenBank/DDBJ databases">
        <title>Leucothrix arctica sp. nov., isolated from Arctic seawater.</title>
        <authorList>
            <person name="Choi A."/>
            <person name="Baek K."/>
        </authorList>
    </citation>
    <scope>NUCLEOTIDE SEQUENCE [LARGE SCALE GENOMIC DNA]</scope>
    <source>
        <strain evidence="4 5">JCM 18388</strain>
    </source>
</reference>
<dbReference type="GO" id="GO:0003676">
    <property type="term" value="F:nucleic acid binding"/>
    <property type="evidence" value="ECO:0007669"/>
    <property type="project" value="InterPro"/>
</dbReference>
<dbReference type="InterPro" id="IPR011856">
    <property type="entry name" value="tRNA_endonuc-like_dom_sf"/>
</dbReference>
<dbReference type="PANTHER" id="PTHR34039:SF1">
    <property type="entry name" value="UPF0102 PROTEIN YRAN"/>
    <property type="match status" value="1"/>
</dbReference>
<evidence type="ECO:0000313" key="5">
    <source>
        <dbReference type="Proteomes" id="UP000245539"/>
    </source>
</evidence>
<dbReference type="RefSeq" id="WP_109838257.1">
    <property type="nucleotide sequence ID" value="NZ_QGKM01000041.1"/>
</dbReference>
<gene>
    <name evidence="4" type="ORF">DKW60_13860</name>
</gene>
<dbReference type="NCBIfam" id="NF009150">
    <property type="entry name" value="PRK12497.1-3"/>
    <property type="match status" value="1"/>
</dbReference>
<dbReference type="AlphaFoldDB" id="A0A317CAS6"/>
<dbReference type="SUPFAM" id="SSF52980">
    <property type="entry name" value="Restriction endonuclease-like"/>
    <property type="match status" value="1"/>
</dbReference>
<dbReference type="HAMAP" id="MF_00048">
    <property type="entry name" value="UPF0102"/>
    <property type="match status" value="1"/>
</dbReference>
<name>A0A317CAS6_9GAMM</name>
<accession>A0A317CAS6</accession>
<evidence type="ECO:0000256" key="2">
    <source>
        <dbReference type="HAMAP-Rule" id="MF_00048"/>
    </source>
</evidence>
<proteinExistence type="inferred from homology"/>
<comment type="caution">
    <text evidence="4">The sequence shown here is derived from an EMBL/GenBank/DDBJ whole genome shotgun (WGS) entry which is preliminary data.</text>
</comment>
<sequence length="129" mass="15014">MNDRHYTPKARHSATSRQVRGESEEQRACEYLQAQGLELITQNFNCRMGEIDLIMKHKDSLVFVEVRYRKNRAFGGAAASITRSKQRKIIRTALFYQQKYAPKSCMRFDVIAIEGDNELQWFPSAFDGF</sequence>
<dbReference type="Gene3D" id="3.40.1350.10">
    <property type="match status" value="1"/>
</dbReference>